<protein>
    <submittedName>
        <fullName evidence="2">Uncharacterized protein</fullName>
    </submittedName>
</protein>
<evidence type="ECO:0000313" key="3">
    <source>
        <dbReference type="Proteomes" id="UP000762676"/>
    </source>
</evidence>
<name>A0AAV4J924_9GAST</name>
<feature type="region of interest" description="Disordered" evidence="1">
    <location>
        <begin position="1"/>
        <end position="25"/>
    </location>
</feature>
<proteinExistence type="predicted"/>
<evidence type="ECO:0000313" key="2">
    <source>
        <dbReference type="EMBL" id="GFS18790.1"/>
    </source>
</evidence>
<evidence type="ECO:0000256" key="1">
    <source>
        <dbReference type="SAM" id="MobiDB-lite"/>
    </source>
</evidence>
<feature type="compositionally biased region" description="Acidic residues" evidence="1">
    <location>
        <begin position="10"/>
        <end position="19"/>
    </location>
</feature>
<dbReference type="EMBL" id="BMAT01003013">
    <property type="protein sequence ID" value="GFS18790.1"/>
    <property type="molecule type" value="Genomic_DNA"/>
</dbReference>
<sequence length="89" mass="10354">MKKKKKKKEEEEEEGEEEYLTTNGTKAKFSEQDLPVRVGVCLPKGATFSLYTYVPNWKPTTDRWNQVDSVEDLEAATIPESYYWDEENG</sequence>
<accession>A0AAV4J924</accession>
<gene>
    <name evidence="2" type="ORF">ElyMa_001531200</name>
</gene>
<organism evidence="2 3">
    <name type="scientific">Elysia marginata</name>
    <dbReference type="NCBI Taxonomy" id="1093978"/>
    <lineage>
        <taxon>Eukaryota</taxon>
        <taxon>Metazoa</taxon>
        <taxon>Spiralia</taxon>
        <taxon>Lophotrochozoa</taxon>
        <taxon>Mollusca</taxon>
        <taxon>Gastropoda</taxon>
        <taxon>Heterobranchia</taxon>
        <taxon>Euthyneura</taxon>
        <taxon>Panpulmonata</taxon>
        <taxon>Sacoglossa</taxon>
        <taxon>Placobranchoidea</taxon>
        <taxon>Plakobranchidae</taxon>
        <taxon>Elysia</taxon>
    </lineage>
</organism>
<dbReference type="AlphaFoldDB" id="A0AAV4J924"/>
<reference evidence="2 3" key="1">
    <citation type="journal article" date="2021" name="Elife">
        <title>Chloroplast acquisition without the gene transfer in kleptoplastic sea slugs, Plakobranchus ocellatus.</title>
        <authorList>
            <person name="Maeda T."/>
            <person name="Takahashi S."/>
            <person name="Yoshida T."/>
            <person name="Shimamura S."/>
            <person name="Takaki Y."/>
            <person name="Nagai Y."/>
            <person name="Toyoda A."/>
            <person name="Suzuki Y."/>
            <person name="Arimoto A."/>
            <person name="Ishii H."/>
            <person name="Satoh N."/>
            <person name="Nishiyama T."/>
            <person name="Hasebe M."/>
            <person name="Maruyama T."/>
            <person name="Minagawa J."/>
            <person name="Obokata J."/>
            <person name="Shigenobu S."/>
        </authorList>
    </citation>
    <scope>NUCLEOTIDE SEQUENCE [LARGE SCALE GENOMIC DNA]</scope>
</reference>
<keyword evidence="3" id="KW-1185">Reference proteome</keyword>
<dbReference type="Proteomes" id="UP000762676">
    <property type="component" value="Unassembled WGS sequence"/>
</dbReference>
<comment type="caution">
    <text evidence="2">The sequence shown here is derived from an EMBL/GenBank/DDBJ whole genome shotgun (WGS) entry which is preliminary data.</text>
</comment>